<dbReference type="InterPro" id="IPR000835">
    <property type="entry name" value="HTH_MarR-typ"/>
</dbReference>
<dbReference type="InterPro" id="IPR039422">
    <property type="entry name" value="MarR/SlyA-like"/>
</dbReference>
<dbReference type="PRINTS" id="PR00598">
    <property type="entry name" value="HTHMARR"/>
</dbReference>
<evidence type="ECO:0000256" key="1">
    <source>
        <dbReference type="ARBA" id="ARBA00023125"/>
    </source>
</evidence>
<dbReference type="PANTHER" id="PTHR33164:SF101">
    <property type="entry name" value="TRANSCRIPTIONAL REPRESSOR MPRA"/>
    <property type="match status" value="1"/>
</dbReference>
<reference evidence="3" key="1">
    <citation type="submission" date="2016-08" db="EMBL/GenBank/DDBJ databases">
        <title>Complete Genome Seqeunce of Paenibacillus sp. BIHB 4019 from tea rhizoplane.</title>
        <authorList>
            <person name="Thakur R."/>
            <person name="Swarnkar M.K."/>
            <person name="Gulati A."/>
        </authorList>
    </citation>
    <scope>NUCLEOTIDE SEQUENCE [LARGE SCALE GENOMIC DNA]</scope>
    <source>
        <strain evidence="3">BIHB4019</strain>
    </source>
</reference>
<dbReference type="GO" id="GO:0003677">
    <property type="term" value="F:DNA binding"/>
    <property type="evidence" value="ECO:0007669"/>
    <property type="project" value="UniProtKB-KW"/>
</dbReference>
<dbReference type="PROSITE" id="PS50995">
    <property type="entry name" value="HTH_MARR_2"/>
    <property type="match status" value="1"/>
</dbReference>
<feature type="domain" description="HTH marR-type" evidence="2">
    <location>
        <begin position="1"/>
        <end position="137"/>
    </location>
</feature>
<dbReference type="PANTHER" id="PTHR33164">
    <property type="entry name" value="TRANSCRIPTIONAL REGULATOR, MARR FAMILY"/>
    <property type="match status" value="1"/>
</dbReference>
<dbReference type="GO" id="GO:0006950">
    <property type="term" value="P:response to stress"/>
    <property type="evidence" value="ECO:0007669"/>
    <property type="project" value="TreeGrafter"/>
</dbReference>
<proteinExistence type="predicted"/>
<evidence type="ECO:0000313" key="3">
    <source>
        <dbReference type="EMBL" id="ANY70861.1"/>
    </source>
</evidence>
<gene>
    <name evidence="3" type="ORF">BBD42_19935</name>
</gene>
<keyword evidence="1" id="KW-0238">DNA-binding</keyword>
<dbReference type="AlphaFoldDB" id="A0A1B2DT33"/>
<protein>
    <recommendedName>
        <fullName evidence="2">HTH marR-type domain-containing protein</fullName>
    </recommendedName>
</protein>
<organism evidence="3">
    <name type="scientific">Paenibacillus sp. BIHB 4019</name>
    <dbReference type="NCBI Taxonomy" id="1870819"/>
    <lineage>
        <taxon>Bacteria</taxon>
        <taxon>Bacillati</taxon>
        <taxon>Bacillota</taxon>
        <taxon>Bacilli</taxon>
        <taxon>Bacillales</taxon>
        <taxon>Paenibacillaceae</taxon>
        <taxon>Paenibacillus</taxon>
    </lineage>
</organism>
<sequence length="154" mass="17636">MTNELIGVFRSFHRLNWRQKPNPDGKFSEMQVLMCIKRGSMKAQDKPGMKISVISRLLRVTSPTITQLVNGMEANGLVQRNADPDDRRAVRISLTEEGERIAEKVIADFMNRMAGLSQYLGERDSHELVRILSKAFEYFDELNESEQTGDEQQC</sequence>
<dbReference type="InterPro" id="IPR036388">
    <property type="entry name" value="WH-like_DNA-bd_sf"/>
</dbReference>
<evidence type="ECO:0000259" key="2">
    <source>
        <dbReference type="PROSITE" id="PS50995"/>
    </source>
</evidence>
<dbReference type="Pfam" id="PF01047">
    <property type="entry name" value="MarR"/>
    <property type="match status" value="1"/>
</dbReference>
<accession>A0A1B2DT33</accession>
<name>A0A1B2DT33_9BACL</name>
<dbReference type="GO" id="GO:0003700">
    <property type="term" value="F:DNA-binding transcription factor activity"/>
    <property type="evidence" value="ECO:0007669"/>
    <property type="project" value="InterPro"/>
</dbReference>
<dbReference type="SUPFAM" id="SSF46785">
    <property type="entry name" value="Winged helix' DNA-binding domain"/>
    <property type="match status" value="1"/>
</dbReference>
<dbReference type="SMART" id="SM00347">
    <property type="entry name" value="HTH_MARR"/>
    <property type="match status" value="1"/>
</dbReference>
<dbReference type="InterPro" id="IPR036390">
    <property type="entry name" value="WH_DNA-bd_sf"/>
</dbReference>
<dbReference type="Gene3D" id="1.10.10.10">
    <property type="entry name" value="Winged helix-like DNA-binding domain superfamily/Winged helix DNA-binding domain"/>
    <property type="match status" value="1"/>
</dbReference>
<dbReference type="EMBL" id="CP016808">
    <property type="protein sequence ID" value="ANY70861.1"/>
    <property type="molecule type" value="Genomic_DNA"/>
</dbReference>